<gene>
    <name evidence="1" type="ORF">ACI1P1_04120</name>
</gene>
<keyword evidence="2" id="KW-1185">Reference proteome</keyword>
<organism evidence="1 2">
    <name type="scientific">Paenibacillus mesotrionivorans</name>
    <dbReference type="NCBI Taxonomy" id="3160968"/>
    <lineage>
        <taxon>Bacteria</taxon>
        <taxon>Bacillati</taxon>
        <taxon>Bacillota</taxon>
        <taxon>Bacilli</taxon>
        <taxon>Bacillales</taxon>
        <taxon>Paenibacillaceae</taxon>
        <taxon>Paenibacillus</taxon>
    </lineage>
</organism>
<reference evidence="1" key="1">
    <citation type="submission" date="2024-12" db="EMBL/GenBank/DDBJ databases">
        <authorList>
            <person name="Wu N."/>
        </authorList>
    </citation>
    <scope>NUCLEOTIDE SEQUENCE</scope>
    <source>
        <strain evidence="1">P15</strain>
    </source>
</reference>
<dbReference type="EMBL" id="JBJURJ010000002">
    <property type="protein sequence ID" value="MFM9327481.1"/>
    <property type="molecule type" value="Genomic_DNA"/>
</dbReference>
<protein>
    <submittedName>
        <fullName evidence="1">Uncharacterized protein</fullName>
    </submittedName>
</protein>
<accession>A0ACC7NUW1</accession>
<evidence type="ECO:0000313" key="2">
    <source>
        <dbReference type="Proteomes" id="UP001631969"/>
    </source>
</evidence>
<dbReference type="Proteomes" id="UP001631969">
    <property type="component" value="Unassembled WGS sequence"/>
</dbReference>
<comment type="caution">
    <text evidence="1">The sequence shown here is derived from an EMBL/GenBank/DDBJ whole genome shotgun (WGS) entry which is preliminary data.</text>
</comment>
<proteinExistence type="predicted"/>
<name>A0ACC7NUW1_9BACL</name>
<sequence>MNTHQERAILSLDTALEEQFRRRAQLLLEKLPELAVPEWDRSRRHVFLAIGRLGLGKDKDWALESLAQVCKDPGGESMFVRHGLADCLYRFGGLMGEGLTGDIKAYLTAKDHYRMEGGTENHKIMHAAAGILAAQRWPDWELAAEIRERCVSYLEQYFSRVVRYGQGEFDSTTYSVFYLTALASLYDFAEDPKLAKQAGMMMDWYLANTTGDWQNGRFTGAHSRDYHPTNEEGAAEGGIASSWLYFGGRTPDLSLGEPHYSSILALSGYRVPDALAAAAQERDESFLHRETHDLVAREDRAHDGHQTHQAESGGAKGYGYISRRGVRKLSWVTPGYTLGSMWDGRQGDIVWSGQMRRWSLMWDGEANRSAFFFTHPFPDFGHETEDYVGKWLGSSPYEQVLQHNGALVALYNIPPGESYQYGPRQPFPSDRDPYIDGFLDPSAVLVSEEKDGWLFAHGGTVMFAFKTLKPWIWTEAAGEKRLRSPGLRNALLVVTAEPDRFIREPASDSESAQAHLELVRFCKQVLEETDIQADLGADQPEVAFTVPGGDRLFIRYDGARQVNGEDVDYEGWPLLHNRHLHSELGSGIMECKPGFGGIRWDYNAWEISVPGAVPKGAES</sequence>
<evidence type="ECO:0000313" key="1">
    <source>
        <dbReference type="EMBL" id="MFM9327481.1"/>
    </source>
</evidence>